<feature type="region of interest" description="Disordered" evidence="1">
    <location>
        <begin position="153"/>
        <end position="202"/>
    </location>
</feature>
<accession>A0A187NBC2</accession>
<gene>
    <name evidence="2" type="ORF">MASH_00008</name>
</gene>
<feature type="region of interest" description="Disordered" evidence="1">
    <location>
        <begin position="25"/>
        <end position="45"/>
    </location>
</feature>
<feature type="compositionally biased region" description="Pro residues" evidence="1">
    <location>
        <begin position="179"/>
        <end position="195"/>
    </location>
</feature>
<protein>
    <recommendedName>
        <fullName evidence="3">DUF4226 domain-containing protein</fullName>
    </recommendedName>
</protein>
<geneLocation type="plasmid" evidence="2">
    <name>pMA100</name>
</geneLocation>
<name>A0A187NBC2_MYCAV</name>
<reference evidence="2" key="1">
    <citation type="submission" date="2015-05" db="EMBL/GenBank/DDBJ databases">
        <authorList>
            <person name="Machado G.E."/>
            <person name="Matsumoto C.K."/>
            <person name="Rabello M.S."/>
            <person name="Almeida L.G.P."/>
            <person name="Leao S.C."/>
        </authorList>
    </citation>
    <scope>NUCLEOTIDE SEQUENCE</scope>
    <source>
        <strain evidence="2">88Br</strain>
        <plasmid evidence="2">pMA100</plasmid>
    </source>
</reference>
<sequence>MSIAAFVAGVDRIFTRAHDLYPAGGEGEALPTSGDGSVPASPEGAGALRAGVTRAAGSYQQARTSAAGLDQEVRAAAEQGAAIGAQGRLGSGVIRDQARAVAAAAGPLAKSPAGAQLVMATMDQHLSAMQGQLQTTQTANQAVSATLRETATGYQGLSHSTKDSPADPTIRAAGWKPGDPVPASPAPPGLPPGVPPVATDPRNPFIGDPRFGYWQDYVPPPYTGSTPPPPAKEHVPWPNGPEGGPTGFYTPGRTWIGDDEAPFAAYQQQYKFRINGEDLTSYTQVGPTGQLQRWVAYTYEAQEFQNVSLNGDVWVKTPPDASTGGLGGVATGGIGGISVPPKIGPWQPITPAQIAVLSANNPSVHYYIPDPCGEQFSFVNGVATGGNAPGPITPSLIAGPKG</sequence>
<dbReference type="RefSeq" id="WP_172686894.1">
    <property type="nucleotide sequence ID" value="NZ_KR997898.1"/>
</dbReference>
<evidence type="ECO:0000256" key="1">
    <source>
        <dbReference type="SAM" id="MobiDB-lite"/>
    </source>
</evidence>
<keyword evidence="2" id="KW-0614">Plasmid</keyword>
<evidence type="ECO:0008006" key="3">
    <source>
        <dbReference type="Google" id="ProtNLM"/>
    </source>
</evidence>
<organism evidence="2">
    <name type="scientific">Mycobacterium avium subsp. hominissuis</name>
    <dbReference type="NCBI Taxonomy" id="439334"/>
    <lineage>
        <taxon>Bacteria</taxon>
        <taxon>Bacillati</taxon>
        <taxon>Actinomycetota</taxon>
        <taxon>Actinomycetes</taxon>
        <taxon>Mycobacteriales</taxon>
        <taxon>Mycobacteriaceae</taxon>
        <taxon>Mycobacterium</taxon>
        <taxon>Mycobacterium avium complex (MAC)</taxon>
    </lineage>
</organism>
<dbReference type="AlphaFoldDB" id="A0A187NBC2"/>
<proteinExistence type="predicted"/>
<dbReference type="EMBL" id="KR997898">
    <property type="protein sequence ID" value="AKT73015.1"/>
    <property type="molecule type" value="Genomic_DNA"/>
</dbReference>
<evidence type="ECO:0000313" key="2">
    <source>
        <dbReference type="EMBL" id="AKT73015.1"/>
    </source>
</evidence>